<dbReference type="Proteomes" id="UP000536909">
    <property type="component" value="Unassembled WGS sequence"/>
</dbReference>
<keyword evidence="2" id="KW-1185">Reference proteome</keyword>
<gene>
    <name evidence="1" type="ORF">HNQ10_002641</name>
</gene>
<dbReference type="EMBL" id="JACHFV010000008">
    <property type="protein sequence ID" value="MBB5295802.1"/>
    <property type="molecule type" value="Genomic_DNA"/>
</dbReference>
<organism evidence="1 2">
    <name type="scientific">Deinococcus metallilatus</name>
    <dbReference type="NCBI Taxonomy" id="1211322"/>
    <lineage>
        <taxon>Bacteria</taxon>
        <taxon>Thermotogati</taxon>
        <taxon>Deinococcota</taxon>
        <taxon>Deinococci</taxon>
        <taxon>Deinococcales</taxon>
        <taxon>Deinococcaceae</taxon>
        <taxon>Deinococcus</taxon>
    </lineage>
</organism>
<accession>A0ABR6MV28</accession>
<dbReference type="RefSeq" id="WP_260177302.1">
    <property type="nucleotide sequence ID" value="NZ_BSUI01000005.1"/>
</dbReference>
<name>A0ABR6MV28_9DEIO</name>
<evidence type="ECO:0000313" key="1">
    <source>
        <dbReference type="EMBL" id="MBB5295802.1"/>
    </source>
</evidence>
<sequence length="43" mass="4411">MGPLIQALLAAVLTVSGLIGLLAALPVAWAVSRLRVSEALRAE</sequence>
<reference evidence="1 2" key="1">
    <citation type="submission" date="2020-08" db="EMBL/GenBank/DDBJ databases">
        <title>Genomic Encyclopedia of Type Strains, Phase IV (KMG-IV): sequencing the most valuable type-strain genomes for metagenomic binning, comparative biology and taxonomic classification.</title>
        <authorList>
            <person name="Goeker M."/>
        </authorList>
    </citation>
    <scope>NUCLEOTIDE SEQUENCE [LARGE SCALE GENOMIC DNA]</scope>
    <source>
        <strain evidence="1 2">DSM 105434</strain>
    </source>
</reference>
<evidence type="ECO:0000313" key="2">
    <source>
        <dbReference type="Proteomes" id="UP000536909"/>
    </source>
</evidence>
<proteinExistence type="predicted"/>
<comment type="caution">
    <text evidence="1">The sequence shown here is derived from an EMBL/GenBank/DDBJ whole genome shotgun (WGS) entry which is preliminary data.</text>
</comment>
<protein>
    <submittedName>
        <fullName evidence="1">ABC-type antimicrobial peptide transport system permease subunit</fullName>
    </submittedName>
</protein>